<proteinExistence type="predicted"/>
<evidence type="ECO:0000313" key="1">
    <source>
        <dbReference type="EMBL" id="RMQ45946.1"/>
    </source>
</evidence>
<name>A0A3M4LWU2_PSECI</name>
<dbReference type="Proteomes" id="UP000277236">
    <property type="component" value="Unassembled WGS sequence"/>
</dbReference>
<protein>
    <recommendedName>
        <fullName evidence="3">Elements of external origin</fullName>
    </recommendedName>
</protein>
<evidence type="ECO:0008006" key="3">
    <source>
        <dbReference type="Google" id="ProtNLM"/>
    </source>
</evidence>
<dbReference type="EMBL" id="RBRE01000044">
    <property type="protein sequence ID" value="RMQ45946.1"/>
    <property type="molecule type" value="Genomic_DNA"/>
</dbReference>
<accession>A0A3M4LWU2</accession>
<gene>
    <name evidence="1" type="ORF">ALQ04_01662</name>
</gene>
<reference evidence="1 2" key="1">
    <citation type="submission" date="2018-08" db="EMBL/GenBank/DDBJ databases">
        <title>Recombination of ecologically and evolutionarily significant loci maintains genetic cohesion in the Pseudomonas syringae species complex.</title>
        <authorList>
            <person name="Dillon M."/>
            <person name="Thakur S."/>
            <person name="Almeida R.N.D."/>
            <person name="Weir B.S."/>
            <person name="Guttman D.S."/>
        </authorList>
    </citation>
    <scope>NUCLEOTIDE SEQUENCE [LARGE SCALE GENOMIC DNA]</scope>
    <source>
        <strain evidence="1 2">ICMP 3353</strain>
    </source>
</reference>
<comment type="caution">
    <text evidence="1">The sequence shown here is derived from an EMBL/GenBank/DDBJ whole genome shotgun (WGS) entry which is preliminary data.</text>
</comment>
<sequence>MRGLFILEYLMADIAIFEDDAFGVAALTAAINEQEYVPGRLAALGLFEEEGVTTLTVQIEKDGDKLALVPAGERGTSGLVVNGSKRILLPFNTVHLPQTFSIMADQIQGVRAFGTQTELQAVQDVVNARLLKVRRQLDATHEFHRMGAVNGKVLDADGKSVLLDIYDRFGVSRQRISMKLNDKSEDANVQVQCVEALDMQEDVLGSVTTTGARAFCGKTFWTKLIAHPSVVDTYKGSQQAAALRGDGRATFEFGGISWERYRGKVSGIAFVPDDEARLVPEGVPEMFLSVYAPADYMETVNTQGLPYYSKLEPMPFGKGVAGEAQSNPLHICTRPRAVINLTL</sequence>
<dbReference type="AlphaFoldDB" id="A0A3M4LWU2"/>
<dbReference type="Pfam" id="PF03864">
    <property type="entry name" value="Phage_cap_E"/>
    <property type="match status" value="1"/>
</dbReference>
<evidence type="ECO:0000313" key="2">
    <source>
        <dbReference type="Proteomes" id="UP000277236"/>
    </source>
</evidence>
<dbReference type="InterPro" id="IPR005564">
    <property type="entry name" value="Major_capsid_GpE"/>
</dbReference>
<organism evidence="1 2">
    <name type="scientific">Pseudomonas cichorii</name>
    <dbReference type="NCBI Taxonomy" id="36746"/>
    <lineage>
        <taxon>Bacteria</taxon>
        <taxon>Pseudomonadati</taxon>
        <taxon>Pseudomonadota</taxon>
        <taxon>Gammaproteobacteria</taxon>
        <taxon>Pseudomonadales</taxon>
        <taxon>Pseudomonadaceae</taxon>
        <taxon>Pseudomonas</taxon>
    </lineage>
</organism>